<dbReference type="GO" id="GO:0016491">
    <property type="term" value="F:oxidoreductase activity"/>
    <property type="evidence" value="ECO:0007669"/>
    <property type="project" value="UniProtKB-KW"/>
</dbReference>
<evidence type="ECO:0000313" key="7">
    <source>
        <dbReference type="Proteomes" id="UP000252893"/>
    </source>
</evidence>
<evidence type="ECO:0000313" key="6">
    <source>
        <dbReference type="EMBL" id="RBO97346.1"/>
    </source>
</evidence>
<reference evidence="6 7" key="1">
    <citation type="submission" date="2018-06" db="EMBL/GenBank/DDBJ databases">
        <title>Genomic Encyclopedia of Type Strains, Phase IV (KMG-IV): sequencing the most valuable type-strain genomes for metagenomic binning, comparative biology and taxonomic classification.</title>
        <authorList>
            <person name="Goeker M."/>
        </authorList>
    </citation>
    <scope>NUCLEOTIDE SEQUENCE [LARGE SCALE GENOMIC DNA]</scope>
    <source>
        <strain evidence="6 7">DSM 25619</strain>
    </source>
</reference>
<accession>A0A366E4P1</accession>
<dbReference type="Pfam" id="PF03358">
    <property type="entry name" value="FMN_red"/>
    <property type="match status" value="1"/>
</dbReference>
<comment type="caution">
    <text evidence="6">The sequence shown here is derived from an EMBL/GenBank/DDBJ whole genome shotgun (WGS) entry which is preliminary data.</text>
</comment>
<dbReference type="NCBIfam" id="TIGR03566">
    <property type="entry name" value="FMN_reduc_MsuE"/>
    <property type="match status" value="1"/>
</dbReference>
<keyword evidence="2" id="KW-0285">Flavoprotein</keyword>
<keyword evidence="4" id="KW-0560">Oxidoreductase</keyword>
<gene>
    <name evidence="6" type="ORF">DFR47_102128</name>
</gene>
<dbReference type="EMBL" id="QNRH01000002">
    <property type="protein sequence ID" value="RBO97346.1"/>
    <property type="molecule type" value="Genomic_DNA"/>
</dbReference>
<dbReference type="InterPro" id="IPR005025">
    <property type="entry name" value="FMN_Rdtase-like_dom"/>
</dbReference>
<dbReference type="RefSeq" id="WP_113943372.1">
    <property type="nucleotide sequence ID" value="NZ_JBHEEG010000002.1"/>
</dbReference>
<comment type="similarity">
    <text evidence="1">Belongs to the SsuE family.</text>
</comment>
<dbReference type="SUPFAM" id="SSF52218">
    <property type="entry name" value="Flavoproteins"/>
    <property type="match status" value="1"/>
</dbReference>
<dbReference type="Proteomes" id="UP000252893">
    <property type="component" value="Unassembled WGS sequence"/>
</dbReference>
<dbReference type="AlphaFoldDB" id="A0A366E4P1"/>
<protein>
    <submittedName>
        <fullName evidence="6">FMN reductase</fullName>
    </submittedName>
</protein>
<name>A0A366E4P1_9HYPH</name>
<feature type="domain" description="NADPH-dependent FMN reductase-like" evidence="5">
    <location>
        <begin position="4"/>
        <end position="147"/>
    </location>
</feature>
<evidence type="ECO:0000256" key="1">
    <source>
        <dbReference type="ARBA" id="ARBA00005990"/>
    </source>
</evidence>
<proteinExistence type="inferred from homology"/>
<keyword evidence="7" id="KW-1185">Reference proteome</keyword>
<organism evidence="6 7">
    <name type="scientific">Pseudochrobactrum asaccharolyticum</name>
    <dbReference type="NCBI Taxonomy" id="354351"/>
    <lineage>
        <taxon>Bacteria</taxon>
        <taxon>Pseudomonadati</taxon>
        <taxon>Pseudomonadota</taxon>
        <taxon>Alphaproteobacteria</taxon>
        <taxon>Hyphomicrobiales</taxon>
        <taxon>Brucellaceae</taxon>
        <taxon>Pseudochrobactrum</taxon>
    </lineage>
</organism>
<evidence type="ECO:0000259" key="5">
    <source>
        <dbReference type="Pfam" id="PF03358"/>
    </source>
</evidence>
<evidence type="ECO:0000256" key="2">
    <source>
        <dbReference type="ARBA" id="ARBA00022630"/>
    </source>
</evidence>
<dbReference type="InterPro" id="IPR029039">
    <property type="entry name" value="Flavoprotein-like_sf"/>
</dbReference>
<dbReference type="InterPro" id="IPR051814">
    <property type="entry name" value="NAD(P)H-dep_FMN_reductase"/>
</dbReference>
<evidence type="ECO:0000256" key="3">
    <source>
        <dbReference type="ARBA" id="ARBA00022643"/>
    </source>
</evidence>
<dbReference type="InterPro" id="IPR019912">
    <property type="entry name" value="FMN_Rdtase_MsuE-like"/>
</dbReference>
<keyword evidence="3" id="KW-0288">FMN</keyword>
<evidence type="ECO:0000256" key="4">
    <source>
        <dbReference type="ARBA" id="ARBA00023002"/>
    </source>
</evidence>
<sequence>MNAPRITGFSGNLTSPSKTRGFVEHIAGQAALSLGGVSSVYDIADLGASFPAARWPSQLDKQASDIVDEIAAADLLVVGTPTYKGSYTGLFKHFFDLLDPKLLRGKPVILAATGGGDRHSLIVEHQLRPLFGFFEAFALPTAIYVSDRDFTDGKLSNPLIESRITQVVSEAVRVVFGHSYQQLAAE</sequence>
<dbReference type="Gene3D" id="3.40.50.360">
    <property type="match status" value="1"/>
</dbReference>
<dbReference type="PANTHER" id="PTHR43408">
    <property type="entry name" value="FMN REDUCTASE (NADPH)"/>
    <property type="match status" value="1"/>
</dbReference>
<dbReference type="PANTHER" id="PTHR43408:SF2">
    <property type="entry name" value="FMN REDUCTASE (NADPH)"/>
    <property type="match status" value="1"/>
</dbReference>
<dbReference type="OrthoDB" id="1643408at2"/>